<reference evidence="3" key="1">
    <citation type="submission" date="2024-07" db="EMBL/GenBank/DDBJ databases">
        <title>Two chromosome-level genome assemblies of Korean endemic species Abeliophyllum distichum and Forsythia ovata (Oleaceae).</title>
        <authorList>
            <person name="Jang H."/>
        </authorList>
    </citation>
    <scope>NUCLEOTIDE SEQUENCE [LARGE SCALE GENOMIC DNA]</scope>
</reference>
<sequence length="148" mass="17011">MFMMWITSKQARLGTLIVVVPLFILWFLWNDINNSKHNGVRMNSTRIIERTHYLVESLLKAAIIHADKKRVTYHVAVTWRKPKDEWSKLNTDGALKGCGLTAGGGVIRNKLGDITWDFYDFYGTCSIIEAELKSVATCVGRRMSKKFW</sequence>
<gene>
    <name evidence="2" type="ORF">Adt_18789</name>
</gene>
<accession>A0ABD1TKJ3</accession>
<dbReference type="Proteomes" id="UP001604336">
    <property type="component" value="Unassembled WGS sequence"/>
</dbReference>
<keyword evidence="3" id="KW-1185">Reference proteome</keyword>
<name>A0ABD1TKJ3_9LAMI</name>
<dbReference type="PANTHER" id="PTHR47723:SF19">
    <property type="entry name" value="POLYNUCLEOTIDYL TRANSFERASE, RIBONUCLEASE H-LIKE SUPERFAMILY PROTEIN"/>
    <property type="match status" value="1"/>
</dbReference>
<dbReference type="PANTHER" id="PTHR47723">
    <property type="entry name" value="OS05G0353850 PROTEIN"/>
    <property type="match status" value="1"/>
</dbReference>
<evidence type="ECO:0000313" key="3">
    <source>
        <dbReference type="Proteomes" id="UP001604336"/>
    </source>
</evidence>
<keyword evidence="1" id="KW-0472">Membrane</keyword>
<keyword evidence="1" id="KW-0812">Transmembrane</keyword>
<dbReference type="InterPro" id="IPR053151">
    <property type="entry name" value="RNase_H-like"/>
</dbReference>
<dbReference type="AlphaFoldDB" id="A0ABD1TKJ3"/>
<dbReference type="EMBL" id="JBFOLK010000005">
    <property type="protein sequence ID" value="KAL2513189.1"/>
    <property type="molecule type" value="Genomic_DNA"/>
</dbReference>
<feature type="transmembrane region" description="Helical" evidence="1">
    <location>
        <begin position="12"/>
        <end position="29"/>
    </location>
</feature>
<keyword evidence="1" id="KW-1133">Transmembrane helix</keyword>
<evidence type="ECO:0000256" key="1">
    <source>
        <dbReference type="SAM" id="Phobius"/>
    </source>
</evidence>
<evidence type="ECO:0000313" key="2">
    <source>
        <dbReference type="EMBL" id="KAL2513189.1"/>
    </source>
</evidence>
<organism evidence="2 3">
    <name type="scientific">Abeliophyllum distichum</name>
    <dbReference type="NCBI Taxonomy" id="126358"/>
    <lineage>
        <taxon>Eukaryota</taxon>
        <taxon>Viridiplantae</taxon>
        <taxon>Streptophyta</taxon>
        <taxon>Embryophyta</taxon>
        <taxon>Tracheophyta</taxon>
        <taxon>Spermatophyta</taxon>
        <taxon>Magnoliopsida</taxon>
        <taxon>eudicotyledons</taxon>
        <taxon>Gunneridae</taxon>
        <taxon>Pentapetalae</taxon>
        <taxon>asterids</taxon>
        <taxon>lamiids</taxon>
        <taxon>Lamiales</taxon>
        <taxon>Oleaceae</taxon>
        <taxon>Forsythieae</taxon>
        <taxon>Abeliophyllum</taxon>
    </lineage>
</organism>
<comment type="caution">
    <text evidence="2">The sequence shown here is derived from an EMBL/GenBank/DDBJ whole genome shotgun (WGS) entry which is preliminary data.</text>
</comment>
<protein>
    <submittedName>
        <fullName evidence="2">RNase H domain-containing protein</fullName>
    </submittedName>
</protein>
<proteinExistence type="predicted"/>